<name>A0A9J9Q9A0_ACIET</name>
<dbReference type="KEGG" id="dia:Dtpsy_3144"/>
<dbReference type="AlphaFoldDB" id="A0A9J9Q9A0"/>
<evidence type="ECO:0000313" key="1">
    <source>
        <dbReference type="EMBL" id="ACM34577.1"/>
    </source>
</evidence>
<dbReference type="InterPro" id="IPR002763">
    <property type="entry name" value="DUF72"/>
</dbReference>
<organism evidence="1 2">
    <name type="scientific">Acidovorax ebreus (strain TPSY)</name>
    <name type="common">Diaphorobacter sp. (strain TPSY)</name>
    <dbReference type="NCBI Taxonomy" id="535289"/>
    <lineage>
        <taxon>Bacteria</taxon>
        <taxon>Pseudomonadati</taxon>
        <taxon>Pseudomonadota</taxon>
        <taxon>Betaproteobacteria</taxon>
        <taxon>Burkholderiales</taxon>
        <taxon>Comamonadaceae</taxon>
        <taxon>Diaphorobacter</taxon>
    </lineage>
</organism>
<evidence type="ECO:0000313" key="2">
    <source>
        <dbReference type="Proteomes" id="UP000000450"/>
    </source>
</evidence>
<dbReference type="EMBL" id="CP001392">
    <property type="protein sequence ID" value="ACM34577.1"/>
    <property type="molecule type" value="Genomic_DNA"/>
</dbReference>
<accession>A0A9J9Q9A0</accession>
<dbReference type="Gene3D" id="3.20.20.410">
    <property type="entry name" value="Protein of unknown function UPF0759"/>
    <property type="match status" value="1"/>
</dbReference>
<dbReference type="Pfam" id="PF01904">
    <property type="entry name" value="DUF72"/>
    <property type="match status" value="1"/>
</dbReference>
<dbReference type="InterPro" id="IPR036520">
    <property type="entry name" value="UPF0759_sf"/>
</dbReference>
<dbReference type="SUPFAM" id="SSF117396">
    <property type="entry name" value="TM1631-like"/>
    <property type="match status" value="1"/>
</dbReference>
<reference evidence="1 2" key="1">
    <citation type="journal article" date="2010" name="J. Bacteriol.">
        <title>Completed genome sequence of the anaerobic iron-oxidizing bacterium Acidovorax ebreus strain TPSY.</title>
        <authorList>
            <person name="Byrne-Bailey K.G."/>
            <person name="Weber K.A."/>
            <person name="Chair A.H."/>
            <person name="Bose S."/>
            <person name="Knox T."/>
            <person name="Spanbauer T.L."/>
            <person name="Chertkov O."/>
            <person name="Coates J.D."/>
        </authorList>
    </citation>
    <scope>NUCLEOTIDE SEQUENCE [LARGE SCALE GENOMIC DNA]</scope>
    <source>
        <strain evidence="1 2">TPSY</strain>
    </source>
</reference>
<dbReference type="RefSeq" id="WP_015914402.1">
    <property type="nucleotide sequence ID" value="NC_011992.1"/>
</dbReference>
<protein>
    <recommendedName>
        <fullName evidence="3">DUF72 domain-containing protein</fullName>
    </recommendedName>
</protein>
<proteinExistence type="predicted"/>
<keyword evidence="2" id="KW-1185">Reference proteome</keyword>
<dbReference type="PANTHER" id="PTHR30348">
    <property type="entry name" value="UNCHARACTERIZED PROTEIN YECE"/>
    <property type="match status" value="1"/>
</dbReference>
<gene>
    <name evidence="1" type="ordered locus">Dtpsy_3144</name>
</gene>
<dbReference type="Proteomes" id="UP000000450">
    <property type="component" value="Chromosome"/>
</dbReference>
<dbReference type="PANTHER" id="PTHR30348:SF14">
    <property type="entry name" value="BLR8050 PROTEIN"/>
    <property type="match status" value="1"/>
</dbReference>
<sequence>MDTRPSTAAPLHIGTAGWNVPQGSRHRFPAEGSHLERYAARLPAVEINSSFYRPHQRSTYERWAASTPPAFRFSVKLPRSITHTARLKGTDTLLEAFLEQAQGLGERLGCLLVQLPPSLRLDRPVAEAFLRGLRERHPHGSVAVEPRHASWFTPEGDALLRAWQAGRVLADPVLHAGGEVPSGWPGLVYCRLHGAPRVYYSAYDAALVDALAARLRVATLAARSVWCIFDNTASGAAAANALDLHQACA</sequence>
<evidence type="ECO:0008006" key="3">
    <source>
        <dbReference type="Google" id="ProtNLM"/>
    </source>
</evidence>